<feature type="transmembrane region" description="Helical" evidence="4">
    <location>
        <begin position="44"/>
        <end position="65"/>
    </location>
</feature>
<dbReference type="RefSeq" id="WP_270163107.1">
    <property type="nucleotide sequence ID" value="NZ_CP089391.1"/>
</dbReference>
<dbReference type="Pfam" id="PF07690">
    <property type="entry name" value="MFS_1"/>
    <property type="match status" value="1"/>
</dbReference>
<evidence type="ECO:0000313" key="6">
    <source>
        <dbReference type="Proteomes" id="UP001179614"/>
    </source>
</evidence>
<feature type="transmembrane region" description="Helical" evidence="4">
    <location>
        <begin position="134"/>
        <end position="154"/>
    </location>
</feature>
<gene>
    <name evidence="5" type="ORF">I3J27_33215</name>
</gene>
<feature type="transmembrane region" description="Helical" evidence="4">
    <location>
        <begin position="71"/>
        <end position="90"/>
    </location>
</feature>
<dbReference type="SUPFAM" id="SSF103473">
    <property type="entry name" value="MFS general substrate transporter"/>
    <property type="match status" value="1"/>
</dbReference>
<evidence type="ECO:0000313" key="5">
    <source>
        <dbReference type="EMBL" id="WBL77815.1"/>
    </source>
</evidence>
<feature type="transmembrane region" description="Helical" evidence="4">
    <location>
        <begin position="102"/>
        <end position="122"/>
    </location>
</feature>
<keyword evidence="3 4" id="KW-0472">Membrane</keyword>
<feature type="transmembrane region" description="Helical" evidence="4">
    <location>
        <begin position="310"/>
        <end position="331"/>
    </location>
</feature>
<feature type="transmembrane region" description="Helical" evidence="4">
    <location>
        <begin position="337"/>
        <end position="356"/>
    </location>
</feature>
<evidence type="ECO:0000256" key="2">
    <source>
        <dbReference type="ARBA" id="ARBA00022989"/>
    </source>
</evidence>
<keyword evidence="2 4" id="KW-1133">Transmembrane helix</keyword>
<protein>
    <submittedName>
        <fullName evidence="5">MFS transporter</fullName>
    </submittedName>
</protein>
<sequence length="365" mass="37987">MPDYMQALGKSSETAGFLISSAMIVTIVCCCSAGWVAQRIGIMPTVAAASITMALAMMLVAGAVLDERAAYAGAMLMGAGWSVSFILSPLQIIRHLRPAARIQYLTILSGSQMAGLGLAAPLGHFLANVTGSLAMVYVLFAIACVIVTICVEVARRAMLDLPAVPMPHIEITVTATVALVRKSTAAPIAMIAIAACTFSGLSTYQSAYAASRHLNSDLFFLIFTASSVALRFSLAHVMGRLPVHRLALMLFAATGASLVLFIVNTGSTPLYIVATAIFATGYGLTYSTLNGMAVNLAGDHGVSVPVTSQIFTLAYFLGLFGFPLVGGQLIRGFGPDAMLLTLLGATALNALLVTALRVKATTGDL</sequence>
<evidence type="ECO:0000256" key="1">
    <source>
        <dbReference type="ARBA" id="ARBA00022692"/>
    </source>
</evidence>
<feature type="transmembrane region" description="Helical" evidence="4">
    <location>
        <begin position="246"/>
        <end position="263"/>
    </location>
</feature>
<keyword evidence="1 4" id="KW-0812">Transmembrane</keyword>
<keyword evidence="6" id="KW-1185">Reference proteome</keyword>
<dbReference type="InterPro" id="IPR052714">
    <property type="entry name" value="MFS_Exporter"/>
</dbReference>
<dbReference type="EMBL" id="CP089391">
    <property type="protein sequence ID" value="WBL77815.1"/>
    <property type="molecule type" value="Genomic_DNA"/>
</dbReference>
<dbReference type="InterPro" id="IPR011701">
    <property type="entry name" value="MFS"/>
</dbReference>
<reference evidence="5" key="1">
    <citation type="submission" date="2021-12" db="EMBL/GenBank/DDBJ databases">
        <title>Bradyrhizobium xenonodulans sp. nov.</title>
        <authorList>
            <person name="Claassens R."/>
            <person name="Venter S.N."/>
            <person name="Beukes C.W."/>
            <person name="Stepkowski T."/>
            <person name="Steenkamp E.T."/>
        </authorList>
    </citation>
    <scope>NUCLEOTIDE SEQUENCE</scope>
    <source>
        <strain evidence="5">14AB</strain>
    </source>
</reference>
<dbReference type="Gene3D" id="1.20.1250.20">
    <property type="entry name" value="MFS general substrate transporter like domains"/>
    <property type="match status" value="1"/>
</dbReference>
<feature type="transmembrane region" description="Helical" evidence="4">
    <location>
        <begin position="269"/>
        <end position="289"/>
    </location>
</feature>
<dbReference type="PANTHER" id="PTHR23531:SF1">
    <property type="entry name" value="QUINOLENE RESISTANCE PROTEIN NORA"/>
    <property type="match status" value="1"/>
</dbReference>
<feature type="transmembrane region" description="Helical" evidence="4">
    <location>
        <begin position="188"/>
        <end position="206"/>
    </location>
</feature>
<organism evidence="5 6">
    <name type="scientific">Bradyrhizobium xenonodulans</name>
    <dbReference type="NCBI Taxonomy" id="2736875"/>
    <lineage>
        <taxon>Bacteria</taxon>
        <taxon>Pseudomonadati</taxon>
        <taxon>Pseudomonadota</taxon>
        <taxon>Alphaproteobacteria</taxon>
        <taxon>Hyphomicrobiales</taxon>
        <taxon>Nitrobacteraceae</taxon>
        <taxon>Bradyrhizobium</taxon>
    </lineage>
</organism>
<name>A0ABY7MLM2_9BRAD</name>
<feature type="transmembrane region" description="Helical" evidence="4">
    <location>
        <begin position="15"/>
        <end position="37"/>
    </location>
</feature>
<evidence type="ECO:0000256" key="4">
    <source>
        <dbReference type="SAM" id="Phobius"/>
    </source>
</evidence>
<dbReference type="PANTHER" id="PTHR23531">
    <property type="entry name" value="QUINOLENE RESISTANCE PROTEIN NORA"/>
    <property type="match status" value="1"/>
</dbReference>
<feature type="transmembrane region" description="Helical" evidence="4">
    <location>
        <begin position="218"/>
        <end position="234"/>
    </location>
</feature>
<evidence type="ECO:0000256" key="3">
    <source>
        <dbReference type="ARBA" id="ARBA00023136"/>
    </source>
</evidence>
<accession>A0ABY7MLM2</accession>
<dbReference type="InterPro" id="IPR036259">
    <property type="entry name" value="MFS_trans_sf"/>
</dbReference>
<proteinExistence type="predicted"/>
<dbReference type="Proteomes" id="UP001179614">
    <property type="component" value="Chromosome"/>
</dbReference>